<dbReference type="VEuPathDB" id="PlasmoDB:PVLDE_0904880"/>
<feature type="compositionally biased region" description="Low complexity" evidence="1">
    <location>
        <begin position="558"/>
        <end position="571"/>
    </location>
</feature>
<proteinExistence type="predicted"/>
<evidence type="ECO:0000256" key="2">
    <source>
        <dbReference type="SAM" id="Phobius"/>
    </source>
</evidence>
<feature type="compositionally biased region" description="Basic and acidic residues" evidence="1">
    <location>
        <begin position="339"/>
        <end position="364"/>
    </location>
</feature>
<dbReference type="Pfam" id="PF06022">
    <property type="entry name" value="Cir_Bir_Yir"/>
    <property type="match status" value="1"/>
</dbReference>
<feature type="compositionally biased region" description="Basic and acidic residues" evidence="1">
    <location>
        <begin position="538"/>
        <end position="554"/>
    </location>
</feature>
<dbReference type="VEuPathDB" id="PlasmoDB:PVPCR_0301800"/>
<gene>
    <name evidence="3" type="ORF">PVSEL_0904770</name>
</gene>
<dbReference type="VEuPathDB" id="PlasmoDB:PVVCY_0900010"/>
<feature type="compositionally biased region" description="Low complexity" evidence="1">
    <location>
        <begin position="384"/>
        <end position="408"/>
    </location>
</feature>
<sequence>MAIKACKLLREVDGYFNDGIVDEGKFNNSNLFTYRCIYDKINRKYLPCQNNHERISALGGYLYEKLFGIAKKLNRKEDNGNRHIEIFIMWLGNQLCKLENNKTATLDESYKNNLEKHTGNYKYWNLIDSKKEYKRANVWYMSEFYSLLNCICNIAIEYNTNPNSRQIGTMSKKCHKKFKNVYNNIKGCYSYFHLLKYLKNIYDGIRNDAIQKDAARKAAIKNAAIRRIAIRSDAIKQTNITQKKPNLNQLLRYAMSASTISLVDLTTSDWNQRFPDESDQIIDFNTQACVNSYSEFVEQVKKDAPKDIPEPQPQPENNQLGSDKPGSDKPGSGQSGNDQSEKEGNKKPSDRSKVAQNKHAENSHSQKQQTQLQVSTSIPTNPKTQDLQSTDQQPTDQQPTDSHPTDQQSPPELQKQDSPSLPQPPNQPTDNLQKTSSPSASEPDLGNNQEGSSKSPKDSFSGQADSESIKLLRFLIGVQNPFEKYHSPFYNAYTEIKKRVNESISSALKNAHSNSMYIGNKVNNAIKQLSEQLQKASTPEKETKDPQDHKKPEPKSPPSSSTDSQPTNPSTNISLNGQKDVSIYSNNLMTNSVTDAGIKESTQKVILLGNIFKGGVPTYVKAIVILIPVILGIMYKYLSLWCTSKSKRKKSMKKVINSIEGGRSVQIIIKSFNMKKMTSPIINPVRGKKKSPLNIYKLMQADPVPFINLFFLLIFFVYKRKLNYFEL</sequence>
<dbReference type="VEuPathDB" id="PlasmoDB:PVSEL_0904770"/>
<dbReference type="InterPro" id="IPR006477">
    <property type="entry name" value="Yir_bir_cir"/>
</dbReference>
<dbReference type="EMBL" id="LR865430">
    <property type="protein sequence ID" value="CAD2105298.1"/>
    <property type="molecule type" value="Genomic_DNA"/>
</dbReference>
<protein>
    <submittedName>
        <fullName evidence="3">PIR protein CIR protein</fullName>
    </submittedName>
</protein>
<evidence type="ECO:0000313" key="4">
    <source>
        <dbReference type="Proteomes" id="UP000515697"/>
    </source>
</evidence>
<dbReference type="VEuPathDB" id="PlasmoDB:PVBDA_0500070"/>
<dbReference type="VEuPathDB" id="PlasmoDB:PVPCR_0400200"/>
<dbReference type="Proteomes" id="UP000515697">
    <property type="component" value="Chromosome PVSEL_09"/>
</dbReference>
<keyword evidence="2" id="KW-0812">Transmembrane</keyword>
<keyword evidence="2" id="KW-0472">Membrane</keyword>
<feature type="compositionally biased region" description="Polar residues" evidence="1">
    <location>
        <begin position="428"/>
        <end position="465"/>
    </location>
</feature>
<reference evidence="3 4" key="1">
    <citation type="submission" date="2020-08" db="EMBL/GenBank/DDBJ databases">
        <authorList>
            <person name="Ramaprasad A."/>
        </authorList>
    </citation>
    <scope>NUCLEOTIDE SEQUENCE [LARGE SCALE GENOMIC DNA]</scope>
</reference>
<evidence type="ECO:0000313" key="3">
    <source>
        <dbReference type="EMBL" id="CAD2105298.1"/>
    </source>
</evidence>
<dbReference type="VEuPathDB" id="PlasmoDB:PVBDA_0402200"/>
<feature type="transmembrane region" description="Helical" evidence="2">
    <location>
        <begin position="622"/>
        <end position="643"/>
    </location>
</feature>
<dbReference type="AlphaFoldDB" id="A0A6V7T340"/>
<name>A0A6V7T340_PLAVN</name>
<keyword evidence="2" id="KW-1133">Transmembrane helix</keyword>
<organism evidence="3 4">
    <name type="scientific">Plasmodium vinckei</name>
    <dbReference type="NCBI Taxonomy" id="5860"/>
    <lineage>
        <taxon>Eukaryota</taxon>
        <taxon>Sar</taxon>
        <taxon>Alveolata</taxon>
        <taxon>Apicomplexa</taxon>
        <taxon>Aconoidasida</taxon>
        <taxon>Haemosporida</taxon>
        <taxon>Plasmodiidae</taxon>
        <taxon>Plasmodium</taxon>
        <taxon>Plasmodium (Vinckeia)</taxon>
    </lineage>
</organism>
<accession>A0A6V7T340</accession>
<feature type="region of interest" description="Disordered" evidence="1">
    <location>
        <begin position="532"/>
        <end position="577"/>
    </location>
</feature>
<feature type="transmembrane region" description="Helical" evidence="2">
    <location>
        <begin position="698"/>
        <end position="718"/>
    </location>
</feature>
<feature type="compositionally biased region" description="Polar residues" evidence="1">
    <location>
        <begin position="365"/>
        <end position="383"/>
    </location>
</feature>
<feature type="region of interest" description="Disordered" evidence="1">
    <location>
        <begin position="305"/>
        <end position="465"/>
    </location>
</feature>
<evidence type="ECO:0000256" key="1">
    <source>
        <dbReference type="SAM" id="MobiDB-lite"/>
    </source>
</evidence>
<dbReference type="VEuPathDB" id="PlasmoDB:PVVCY_0803410"/>